<evidence type="ECO:0000313" key="5">
    <source>
        <dbReference type="EMBL" id="MDB2000667.1"/>
    </source>
</evidence>
<name>A0AAW6B1J1_CLOSY</name>
<sequence>MLVPSIFNDNFVDNFFDDMFRFPGFTSGSRSVSNVMKTDIQDLGENYQLDIELPGFAKEDIHAELSGGYLTITAQKSSENEEKDEDGKYIRRERYSGSCRRSFHIGDNLKEEDIRASFENGMLKLVFPKEEQRKAVEEKKYIAIE</sequence>
<evidence type="ECO:0000256" key="1">
    <source>
        <dbReference type="PROSITE-ProRule" id="PRU00285"/>
    </source>
</evidence>
<dbReference type="Gene3D" id="2.60.40.790">
    <property type="match status" value="1"/>
</dbReference>
<evidence type="ECO:0000313" key="4">
    <source>
        <dbReference type="EMBL" id="MCK0084777.1"/>
    </source>
</evidence>
<dbReference type="SUPFAM" id="SSF49764">
    <property type="entry name" value="HSP20-like chaperones"/>
    <property type="match status" value="1"/>
</dbReference>
<protein>
    <submittedName>
        <fullName evidence="5">Hsp20/alpha crystallin family protein</fullName>
    </submittedName>
</protein>
<dbReference type="AlphaFoldDB" id="A0AAW6B1J1"/>
<reference evidence="5" key="2">
    <citation type="submission" date="2023-01" db="EMBL/GenBank/DDBJ databases">
        <title>Human gut microbiome strain richness.</title>
        <authorList>
            <person name="Chen-Liaw A."/>
        </authorList>
    </citation>
    <scope>NUCLEOTIDE SEQUENCE</scope>
    <source>
        <strain evidence="5">B1_m1001713B170214d0_201011</strain>
    </source>
</reference>
<dbReference type="RefSeq" id="WP_003501538.1">
    <property type="nucleotide sequence ID" value="NZ_BAABZD010000013.1"/>
</dbReference>
<comment type="caution">
    <text evidence="5">The sequence shown here is derived from an EMBL/GenBank/DDBJ whole genome shotgun (WGS) entry which is preliminary data.</text>
</comment>
<dbReference type="PANTHER" id="PTHR11527">
    <property type="entry name" value="HEAT-SHOCK PROTEIN 20 FAMILY MEMBER"/>
    <property type="match status" value="1"/>
</dbReference>
<dbReference type="CDD" id="cd06471">
    <property type="entry name" value="ACD_LpsHSP_like"/>
    <property type="match status" value="1"/>
</dbReference>
<dbReference type="Proteomes" id="UP001203136">
    <property type="component" value="Unassembled WGS sequence"/>
</dbReference>
<evidence type="ECO:0000259" key="3">
    <source>
        <dbReference type="PROSITE" id="PS01031"/>
    </source>
</evidence>
<dbReference type="PROSITE" id="PS01031">
    <property type="entry name" value="SHSP"/>
    <property type="match status" value="1"/>
</dbReference>
<organism evidence="5 6">
    <name type="scientific">Clostridium symbiosum</name>
    <name type="common">Bacteroides symbiosus</name>
    <dbReference type="NCBI Taxonomy" id="1512"/>
    <lineage>
        <taxon>Bacteria</taxon>
        <taxon>Bacillati</taxon>
        <taxon>Bacillota</taxon>
        <taxon>Clostridia</taxon>
        <taxon>Lachnospirales</taxon>
        <taxon>Lachnospiraceae</taxon>
        <taxon>Otoolea</taxon>
    </lineage>
</organism>
<comment type="similarity">
    <text evidence="1 2">Belongs to the small heat shock protein (HSP20) family.</text>
</comment>
<accession>A0AAW6B1J1</accession>
<dbReference type="Proteomes" id="UP001300871">
    <property type="component" value="Unassembled WGS sequence"/>
</dbReference>
<dbReference type="Pfam" id="PF00011">
    <property type="entry name" value="HSP20"/>
    <property type="match status" value="1"/>
</dbReference>
<evidence type="ECO:0000256" key="2">
    <source>
        <dbReference type="RuleBase" id="RU003616"/>
    </source>
</evidence>
<feature type="domain" description="SHSP" evidence="3">
    <location>
        <begin position="29"/>
        <end position="145"/>
    </location>
</feature>
<reference evidence="4" key="1">
    <citation type="journal article" date="2022" name="Cell Host Microbe">
        <title>Colonization of the live biotherapeutic product VE303 and modulation of the microbiota and metabolites in healthy volunteers.</title>
        <authorList>
            <person name="Dsouza M."/>
            <person name="Menon R."/>
            <person name="Crossette E."/>
            <person name="Bhattarai S.K."/>
            <person name="Schneider J."/>
            <person name="Kim Y.G."/>
            <person name="Reddy S."/>
            <person name="Caballero S."/>
            <person name="Felix C."/>
            <person name="Cornacchione L."/>
            <person name="Hendrickson J."/>
            <person name="Watson A.R."/>
            <person name="Minot S.S."/>
            <person name="Greenfield N."/>
            <person name="Schopf L."/>
            <person name="Szabady R."/>
            <person name="Patarroyo J."/>
            <person name="Smith W."/>
            <person name="Harrison P."/>
            <person name="Kuijper E.J."/>
            <person name="Kelly C.P."/>
            <person name="Olle B."/>
            <person name="Bobilev D."/>
            <person name="Silber J.L."/>
            <person name="Bucci V."/>
            <person name="Roberts B."/>
            <person name="Faith J."/>
            <person name="Norman J.M."/>
        </authorList>
    </citation>
    <scope>NUCLEOTIDE SEQUENCE</scope>
    <source>
        <strain evidence="4">VE303-04</strain>
    </source>
</reference>
<dbReference type="InterPro" id="IPR031107">
    <property type="entry name" value="Small_HSP"/>
</dbReference>
<evidence type="ECO:0000313" key="6">
    <source>
        <dbReference type="Proteomes" id="UP001300871"/>
    </source>
</evidence>
<dbReference type="EMBL" id="JAINVB010000001">
    <property type="protein sequence ID" value="MCK0084777.1"/>
    <property type="molecule type" value="Genomic_DNA"/>
</dbReference>
<gene>
    <name evidence="4" type="ORF">K5I21_02560</name>
    <name evidence="5" type="ORF">PM006_10695</name>
</gene>
<dbReference type="GeneID" id="57967450"/>
<dbReference type="EMBL" id="JAQLGM010000023">
    <property type="protein sequence ID" value="MDB2000667.1"/>
    <property type="molecule type" value="Genomic_DNA"/>
</dbReference>
<proteinExistence type="inferred from homology"/>
<dbReference type="InterPro" id="IPR002068">
    <property type="entry name" value="A-crystallin/Hsp20_dom"/>
</dbReference>
<dbReference type="InterPro" id="IPR008978">
    <property type="entry name" value="HSP20-like_chaperone"/>
</dbReference>